<keyword evidence="4" id="KW-1185">Reference proteome</keyword>
<keyword evidence="2" id="KW-0472">Membrane</keyword>
<dbReference type="OrthoDB" id="5845at2759"/>
<name>A0A150G4A2_GONPE</name>
<gene>
    <name evidence="3" type="ORF">GPECTOR_63g45</name>
</gene>
<feature type="region of interest" description="Disordered" evidence="1">
    <location>
        <begin position="40"/>
        <end position="66"/>
    </location>
</feature>
<dbReference type="PANTHER" id="PTHR36771">
    <property type="entry name" value="POTASSIUM TRANSPORTER"/>
    <property type="match status" value="1"/>
</dbReference>
<keyword evidence="2" id="KW-0812">Transmembrane</keyword>
<sequence length="171" mass="18971">MALAQQHRVDFSRRATVAQRPRRAVATPSALFKKQAAVVVEDKPSKSVKKQAAPEEKPRPKQGAFSQALNALDFTSTRSQKDADLLYEAKYGQRGDDGRMTPAQYQALRRKVIGTARDYWKDWVEEEQVKTVKTYYKPEDAGGTVPYLGVLVGIVVAMLATTVLVVVQTSS</sequence>
<dbReference type="AlphaFoldDB" id="A0A150G4A2"/>
<reference evidence="4" key="1">
    <citation type="journal article" date="2016" name="Nat. Commun.">
        <title>The Gonium pectorale genome demonstrates co-option of cell cycle regulation during the evolution of multicellularity.</title>
        <authorList>
            <person name="Hanschen E.R."/>
            <person name="Marriage T.N."/>
            <person name="Ferris P.J."/>
            <person name="Hamaji T."/>
            <person name="Toyoda A."/>
            <person name="Fujiyama A."/>
            <person name="Neme R."/>
            <person name="Noguchi H."/>
            <person name="Minakuchi Y."/>
            <person name="Suzuki M."/>
            <person name="Kawai-Toyooka H."/>
            <person name="Smith D.R."/>
            <person name="Sparks H."/>
            <person name="Anderson J."/>
            <person name="Bakaric R."/>
            <person name="Luria V."/>
            <person name="Karger A."/>
            <person name="Kirschner M.W."/>
            <person name="Durand P.M."/>
            <person name="Michod R.E."/>
            <person name="Nozaki H."/>
            <person name="Olson B.J."/>
        </authorList>
    </citation>
    <scope>NUCLEOTIDE SEQUENCE [LARGE SCALE GENOMIC DNA]</scope>
    <source>
        <strain evidence="4">NIES-2863</strain>
    </source>
</reference>
<dbReference type="PANTHER" id="PTHR36771:SF2">
    <property type="entry name" value="POTASSIUM TRANSPORTER"/>
    <property type="match status" value="1"/>
</dbReference>
<feature type="region of interest" description="Disordered" evidence="1">
    <location>
        <begin position="1"/>
        <end position="25"/>
    </location>
</feature>
<evidence type="ECO:0000256" key="2">
    <source>
        <dbReference type="SAM" id="Phobius"/>
    </source>
</evidence>
<evidence type="ECO:0000313" key="4">
    <source>
        <dbReference type="Proteomes" id="UP000075714"/>
    </source>
</evidence>
<dbReference type="EMBL" id="LSYV01000064">
    <property type="protein sequence ID" value="KXZ44719.1"/>
    <property type="molecule type" value="Genomic_DNA"/>
</dbReference>
<dbReference type="STRING" id="33097.A0A150G4A2"/>
<dbReference type="Proteomes" id="UP000075714">
    <property type="component" value="Unassembled WGS sequence"/>
</dbReference>
<comment type="caution">
    <text evidence="3">The sequence shown here is derived from an EMBL/GenBank/DDBJ whole genome shotgun (WGS) entry which is preliminary data.</text>
</comment>
<evidence type="ECO:0000313" key="3">
    <source>
        <dbReference type="EMBL" id="KXZ44719.1"/>
    </source>
</evidence>
<accession>A0A150G4A2</accession>
<feature type="transmembrane region" description="Helical" evidence="2">
    <location>
        <begin position="147"/>
        <end position="167"/>
    </location>
</feature>
<protein>
    <submittedName>
        <fullName evidence="3">Uncharacterized protein</fullName>
    </submittedName>
</protein>
<keyword evidence="2" id="KW-1133">Transmembrane helix</keyword>
<organism evidence="3 4">
    <name type="scientific">Gonium pectorale</name>
    <name type="common">Green alga</name>
    <dbReference type="NCBI Taxonomy" id="33097"/>
    <lineage>
        <taxon>Eukaryota</taxon>
        <taxon>Viridiplantae</taxon>
        <taxon>Chlorophyta</taxon>
        <taxon>core chlorophytes</taxon>
        <taxon>Chlorophyceae</taxon>
        <taxon>CS clade</taxon>
        <taxon>Chlamydomonadales</taxon>
        <taxon>Volvocaceae</taxon>
        <taxon>Gonium</taxon>
    </lineage>
</organism>
<evidence type="ECO:0000256" key="1">
    <source>
        <dbReference type="SAM" id="MobiDB-lite"/>
    </source>
</evidence>
<proteinExistence type="predicted"/>